<dbReference type="GO" id="GO:0016829">
    <property type="term" value="F:lyase activity"/>
    <property type="evidence" value="ECO:0007669"/>
    <property type="project" value="UniProtKB-KW"/>
</dbReference>
<gene>
    <name evidence="5" type="ORF">ENP47_03160</name>
</gene>
<dbReference type="Gene3D" id="3.90.226.10">
    <property type="entry name" value="2-enoyl-CoA Hydratase, Chain A, domain 1"/>
    <property type="match status" value="1"/>
</dbReference>
<evidence type="ECO:0000256" key="3">
    <source>
        <dbReference type="ARBA" id="ARBA00023239"/>
    </source>
</evidence>
<evidence type="ECO:0000313" key="5">
    <source>
        <dbReference type="EMBL" id="HEF64591.1"/>
    </source>
</evidence>
<dbReference type="FunFam" id="3.90.226.10:FF:000009">
    <property type="entry name" value="Carnitinyl-CoA dehydratase"/>
    <property type="match status" value="1"/>
</dbReference>
<keyword evidence="2" id="KW-0443">Lipid metabolism</keyword>
<dbReference type="AlphaFoldDB" id="A0A7C1FQW6"/>
<dbReference type="InterPro" id="IPR001753">
    <property type="entry name" value="Enoyl-CoA_hydra/iso"/>
</dbReference>
<organism evidence="5">
    <name type="scientific">Thermomicrobium roseum</name>
    <dbReference type="NCBI Taxonomy" id="500"/>
    <lineage>
        <taxon>Bacteria</taxon>
        <taxon>Pseudomonadati</taxon>
        <taxon>Thermomicrobiota</taxon>
        <taxon>Thermomicrobia</taxon>
        <taxon>Thermomicrobiales</taxon>
        <taxon>Thermomicrobiaceae</taxon>
        <taxon>Thermomicrobium</taxon>
    </lineage>
</organism>
<evidence type="ECO:0000256" key="1">
    <source>
        <dbReference type="ARBA" id="ARBA00005254"/>
    </source>
</evidence>
<dbReference type="InterPro" id="IPR018376">
    <property type="entry name" value="Enoyl-CoA_hyd/isom_CS"/>
</dbReference>
<dbReference type="PANTHER" id="PTHR11941:SF169">
    <property type="entry name" value="(7AS)-7A-METHYL-1,5-DIOXO-2,3,5,6,7,7A-HEXAHYDRO-1H-INDENE-CARBOXYL-COA HYDROLASE"/>
    <property type="match status" value="1"/>
</dbReference>
<evidence type="ECO:0000256" key="4">
    <source>
        <dbReference type="RuleBase" id="RU003707"/>
    </source>
</evidence>
<proteinExistence type="inferred from homology"/>
<dbReference type="GO" id="GO:0006635">
    <property type="term" value="P:fatty acid beta-oxidation"/>
    <property type="evidence" value="ECO:0007669"/>
    <property type="project" value="TreeGrafter"/>
</dbReference>
<dbReference type="EMBL" id="DSJL01000007">
    <property type="protein sequence ID" value="HEF64591.1"/>
    <property type="molecule type" value="Genomic_DNA"/>
</dbReference>
<dbReference type="PROSITE" id="PS00166">
    <property type="entry name" value="ENOYL_COA_HYDRATASE"/>
    <property type="match status" value="1"/>
</dbReference>
<comment type="similarity">
    <text evidence="1 4">Belongs to the enoyl-CoA hydratase/isomerase family.</text>
</comment>
<keyword evidence="5" id="KW-0413">Isomerase</keyword>
<dbReference type="PANTHER" id="PTHR11941">
    <property type="entry name" value="ENOYL-COA HYDRATASE-RELATED"/>
    <property type="match status" value="1"/>
</dbReference>
<accession>A0A7C1FQW6</accession>
<dbReference type="InterPro" id="IPR029045">
    <property type="entry name" value="ClpP/crotonase-like_dom_sf"/>
</dbReference>
<dbReference type="InterPro" id="IPR014748">
    <property type="entry name" value="Enoyl-CoA_hydra_C"/>
</dbReference>
<dbReference type="GO" id="GO:0016853">
    <property type="term" value="F:isomerase activity"/>
    <property type="evidence" value="ECO:0007669"/>
    <property type="project" value="UniProtKB-KW"/>
</dbReference>
<dbReference type="Pfam" id="PF00378">
    <property type="entry name" value="ECH_1"/>
    <property type="match status" value="1"/>
</dbReference>
<name>A0A7C1FQW6_THERO</name>
<dbReference type="SUPFAM" id="SSF52096">
    <property type="entry name" value="ClpP/crotonase"/>
    <property type="match status" value="1"/>
</dbReference>
<dbReference type="CDD" id="cd06558">
    <property type="entry name" value="crotonase-like"/>
    <property type="match status" value="1"/>
</dbReference>
<keyword evidence="3" id="KW-0456">Lyase</keyword>
<evidence type="ECO:0000256" key="2">
    <source>
        <dbReference type="ARBA" id="ARBA00023098"/>
    </source>
</evidence>
<protein>
    <submittedName>
        <fullName evidence="5">Enoyl-CoA hydratase/isomerase family protein</fullName>
    </submittedName>
</protein>
<dbReference type="Gene3D" id="1.10.12.10">
    <property type="entry name" value="Lyase 2-enoyl-coa Hydratase, Chain A, domain 2"/>
    <property type="match status" value="1"/>
</dbReference>
<comment type="caution">
    <text evidence="5">The sequence shown here is derived from an EMBL/GenBank/DDBJ whole genome shotgun (WGS) entry which is preliminary data.</text>
</comment>
<sequence>MPQNAPSHTLCHTPRVSTMPVGLTPDRLGWSTQRRITAMTQPVLLVTRDGSIVTLTLNRPAVRNALDLTLARALESTARELARDQTLRAVVLRGAPPAFCAGADLTERLSLSPDERAAHTEAIAAAVEALADLPVPTVAAISGACLAGGAELALACDLRFADTTARIGFPEVRRGIFPGAGGILRLPLLIGPGRAADLLFSGRTLDAHEAYQIGLVDRLCQPDQLDDAIAEWLSELRQAAPGAVRAAKAALRRVLTTDAVTLADIRSLRRTLDASPEYEEGLQAFAERRLPHWALE</sequence>
<reference evidence="5" key="1">
    <citation type="journal article" date="2020" name="mSystems">
        <title>Genome- and Community-Level Interaction Insights into Carbon Utilization and Element Cycling Functions of Hydrothermarchaeota in Hydrothermal Sediment.</title>
        <authorList>
            <person name="Zhou Z."/>
            <person name="Liu Y."/>
            <person name="Xu W."/>
            <person name="Pan J."/>
            <person name="Luo Z.H."/>
            <person name="Li M."/>
        </authorList>
    </citation>
    <scope>NUCLEOTIDE SEQUENCE [LARGE SCALE GENOMIC DNA]</scope>
    <source>
        <strain evidence="5">SpSt-222</strain>
    </source>
</reference>